<protein>
    <submittedName>
        <fullName evidence="2">Putative nucleic acid-binding protein</fullName>
    </submittedName>
</protein>
<evidence type="ECO:0000313" key="2">
    <source>
        <dbReference type="EMBL" id="MBB5220907.1"/>
    </source>
</evidence>
<dbReference type="NCBIfam" id="NF046100">
    <property type="entry name" value="RSP_2648_fam_PIN"/>
    <property type="match status" value="1"/>
</dbReference>
<gene>
    <name evidence="2" type="ORF">HNP73_000828</name>
</gene>
<dbReference type="SUPFAM" id="SSF88723">
    <property type="entry name" value="PIN domain-like"/>
    <property type="match status" value="1"/>
</dbReference>
<keyword evidence="3" id="KW-1185">Reference proteome</keyword>
<dbReference type="Proteomes" id="UP000549457">
    <property type="component" value="Unassembled WGS sequence"/>
</dbReference>
<accession>A0A840SGB5</accession>
<dbReference type="EMBL" id="JACHFM010000001">
    <property type="protein sequence ID" value="MBB5220907.1"/>
    <property type="molecule type" value="Genomic_DNA"/>
</dbReference>
<dbReference type="InterPro" id="IPR002716">
    <property type="entry name" value="PIN_dom"/>
</dbReference>
<organism evidence="2 3">
    <name type="scientific">Amaricoccus macauensis</name>
    <dbReference type="NCBI Taxonomy" id="57001"/>
    <lineage>
        <taxon>Bacteria</taxon>
        <taxon>Pseudomonadati</taxon>
        <taxon>Pseudomonadota</taxon>
        <taxon>Alphaproteobacteria</taxon>
        <taxon>Rhodobacterales</taxon>
        <taxon>Paracoccaceae</taxon>
        <taxon>Amaricoccus</taxon>
    </lineage>
</organism>
<dbReference type="InterPro" id="IPR029060">
    <property type="entry name" value="PIN-like_dom_sf"/>
</dbReference>
<sequence>MRALLDACVLFPTVMREMLLGAAAAGGFAPVWSERLLEEWARATRRLPEGAEAIARAEIAHMRDRWPEATAPAPEELVAGLSLPDPDDRHVLAAAITGGADVLITLNRADFPTRTLARHGILLREPDGFLTELAAEGIDLARVAEEVRSRAEAASGRPQALRPLLKRAGLPRLGKALAADG</sequence>
<dbReference type="RefSeq" id="WP_184147329.1">
    <property type="nucleotide sequence ID" value="NZ_JACHFM010000001.1"/>
</dbReference>
<proteinExistence type="predicted"/>
<dbReference type="AlphaFoldDB" id="A0A840SGB5"/>
<comment type="caution">
    <text evidence="2">The sequence shown here is derived from an EMBL/GenBank/DDBJ whole genome shotgun (WGS) entry which is preliminary data.</text>
</comment>
<evidence type="ECO:0000313" key="3">
    <source>
        <dbReference type="Proteomes" id="UP000549457"/>
    </source>
</evidence>
<evidence type="ECO:0000259" key="1">
    <source>
        <dbReference type="Pfam" id="PF13470"/>
    </source>
</evidence>
<reference evidence="2 3" key="1">
    <citation type="submission" date="2020-08" db="EMBL/GenBank/DDBJ databases">
        <title>Genomic Encyclopedia of Type Strains, Phase IV (KMG-IV): sequencing the most valuable type-strain genomes for metagenomic binning, comparative biology and taxonomic classification.</title>
        <authorList>
            <person name="Goeker M."/>
        </authorList>
    </citation>
    <scope>NUCLEOTIDE SEQUENCE [LARGE SCALE GENOMIC DNA]</scope>
    <source>
        <strain evidence="2 3">DSM 101730</strain>
    </source>
</reference>
<name>A0A840SGB5_9RHOB</name>
<feature type="domain" description="PIN" evidence="1">
    <location>
        <begin position="2"/>
        <end position="109"/>
    </location>
</feature>
<dbReference type="Pfam" id="PF13470">
    <property type="entry name" value="PIN_3"/>
    <property type="match status" value="1"/>
</dbReference>